<organism evidence="4 5">
    <name type="scientific">Sphingomonas sanguinis</name>
    <dbReference type="NCBI Taxonomy" id="33051"/>
    <lineage>
        <taxon>Bacteria</taxon>
        <taxon>Pseudomonadati</taxon>
        <taxon>Pseudomonadota</taxon>
        <taxon>Alphaproteobacteria</taxon>
        <taxon>Sphingomonadales</taxon>
        <taxon>Sphingomonadaceae</taxon>
        <taxon>Sphingomonas</taxon>
    </lineage>
</organism>
<dbReference type="PATRIC" id="fig|33051.4.peg.993"/>
<dbReference type="GO" id="GO:0033925">
    <property type="term" value="F:mannosyl-glycoprotein endo-beta-N-acetylglucosaminidase activity"/>
    <property type="evidence" value="ECO:0007669"/>
    <property type="project" value="InterPro"/>
</dbReference>
<dbReference type="OrthoDB" id="1089471at2"/>
<dbReference type="InterPro" id="IPR005201">
    <property type="entry name" value="TIM_ENGase"/>
</dbReference>
<dbReference type="GO" id="GO:0005829">
    <property type="term" value="C:cytosol"/>
    <property type="evidence" value="ECO:0007669"/>
    <property type="project" value="UniProtKB-SubCell"/>
</dbReference>
<evidence type="ECO:0000313" key="5">
    <source>
        <dbReference type="Proteomes" id="UP000074072"/>
    </source>
</evidence>
<feature type="region of interest" description="Disordered" evidence="1">
    <location>
        <begin position="54"/>
        <end position="88"/>
    </location>
</feature>
<evidence type="ECO:0000259" key="3">
    <source>
        <dbReference type="Pfam" id="PF03644"/>
    </source>
</evidence>
<name>A0A147IK04_9SPHN</name>
<feature type="transmembrane region" description="Helical" evidence="2">
    <location>
        <begin position="29"/>
        <end position="50"/>
    </location>
</feature>
<accession>A0A147IK04</accession>
<keyword evidence="2" id="KW-1133">Transmembrane helix</keyword>
<dbReference type="Pfam" id="PF03644">
    <property type="entry name" value="Glyco_hydro_85"/>
    <property type="match status" value="1"/>
</dbReference>
<reference evidence="4 5" key="1">
    <citation type="journal article" date="2016" name="Front. Microbiol.">
        <title>Genomic Resource of Rice Seed Associated Bacteria.</title>
        <authorList>
            <person name="Midha S."/>
            <person name="Bansal K."/>
            <person name="Sharma S."/>
            <person name="Kumar N."/>
            <person name="Patil P.P."/>
            <person name="Chaudhry V."/>
            <person name="Patil P.B."/>
        </authorList>
    </citation>
    <scope>NUCLEOTIDE SEQUENCE [LARGE SCALE GENOMIC DNA]</scope>
    <source>
        <strain evidence="4 5">SB4</strain>
    </source>
</reference>
<evidence type="ECO:0000256" key="2">
    <source>
        <dbReference type="SAM" id="Phobius"/>
    </source>
</evidence>
<dbReference type="Gene3D" id="3.20.20.80">
    <property type="entry name" value="Glycosidases"/>
    <property type="match status" value="1"/>
</dbReference>
<evidence type="ECO:0000313" key="4">
    <source>
        <dbReference type="EMBL" id="KTT94938.1"/>
    </source>
</evidence>
<evidence type="ECO:0000256" key="1">
    <source>
        <dbReference type="SAM" id="MobiDB-lite"/>
    </source>
</evidence>
<dbReference type="PANTHER" id="PTHR13246">
    <property type="entry name" value="ENDO BETA N-ACETYLGLUCOSAMINIDASE"/>
    <property type="match status" value="1"/>
</dbReference>
<dbReference type="InterPro" id="IPR032979">
    <property type="entry name" value="ENGase"/>
</dbReference>
<comment type="caution">
    <text evidence="4">The sequence shown here is derived from an EMBL/GenBank/DDBJ whole genome shotgun (WGS) entry which is preliminary data.</text>
</comment>
<feature type="domain" description="Cytosolic endo-beta-N-acetylglucosaminidase TIM barrel" evidence="3">
    <location>
        <begin position="182"/>
        <end position="288"/>
    </location>
</feature>
<proteinExistence type="predicted"/>
<protein>
    <recommendedName>
        <fullName evidence="3">Cytosolic endo-beta-N-acetylglucosaminidase TIM barrel domain-containing protein</fullName>
    </recommendedName>
</protein>
<dbReference type="RefSeq" id="WP_058753592.1">
    <property type="nucleotide sequence ID" value="NZ_LDTE01000141.1"/>
</dbReference>
<sequence length="778" mass="82456">MFEDKDPTNFDMYGERWGRSEKSLSRRQALLGGASAMAGLIVAGVVFAAGDGAGGGGGGDQRGGADDSTATSSTSTNGSAGQTAPAFPLSRPSSDSFLAFMAYDPSTDPDAVYFRSVVPLAAQIDPLAATQAHPALDPRPGAATLAAPYRTIQRGFSNDLYRRTRHAAMPTQGVQVPRRLGVHDIVVQWAGTGIIPNPATTDAAHRNGTICLGTIFQPDRRAFDGSVFPVEAVAKQYVRLAQYFGFDGYFVNHEQGSAVDDTGVANLMAAMRTAAAQAGLARFHVQHYNGQTDLLRLFPRAGGVDPAPNSAMPDQGWSGYSGPGNCCAGLQTSPALNSAAIGVYQRTKFDIFYGFQLYPGPGYIGVAGPDLISPSAADKVEGSLQLYSLDDGILNLSRARQSGRGAAFLPANADLPTIERMIYSGQTENPALLNSPNEEQQAAYGKGRRYTEWATTNDDYSKSDNDQADLPITYGVANFITERSAIGAMPFVTHFNEGEGQSFFVGGEPVSNTAWFNLGVQDLLPTWQWWRAPFAGLTDRNANAAGLLDAGFDRSVAYDGGTSLRVSGTLGPSTETRLHLYKTDLPIAGGSAMPTLELIARGAAVDRLRTRVGLIFVDQPTQVRWLPLVSPNAVSGTASDWVPHRLDLREFAGRRIAAILLGFQAVDGATQAIDIRCGRLALTDRTSSAPTAPTGLRLDRRVVDPDTGAIGLALRWNESGRYDVFQRSSGDGQRIWIGRIDGDAFYSPTALPSGTGAAIIEVQAIGPGGAGGITSISV</sequence>
<dbReference type="Gene3D" id="2.60.120.260">
    <property type="entry name" value="Galactose-binding domain-like"/>
    <property type="match status" value="1"/>
</dbReference>
<keyword evidence="2" id="KW-0812">Transmembrane</keyword>
<feature type="compositionally biased region" description="Low complexity" evidence="1">
    <location>
        <begin position="66"/>
        <end position="84"/>
    </location>
</feature>
<dbReference type="AlphaFoldDB" id="A0A147IK04"/>
<gene>
    <name evidence="4" type="ORF">SB4_17515</name>
</gene>
<dbReference type="PANTHER" id="PTHR13246:SF1">
    <property type="entry name" value="CYTOSOLIC ENDO-BETA-N-ACETYLGLUCOSAMINIDASE"/>
    <property type="match status" value="1"/>
</dbReference>
<dbReference type="Proteomes" id="UP000074072">
    <property type="component" value="Unassembled WGS sequence"/>
</dbReference>
<dbReference type="EMBL" id="LDTE01000141">
    <property type="protein sequence ID" value="KTT94938.1"/>
    <property type="molecule type" value="Genomic_DNA"/>
</dbReference>
<keyword evidence="2" id="KW-0472">Membrane</keyword>